<dbReference type="Proteomes" id="UP000054196">
    <property type="component" value="Unassembled WGS sequence"/>
</dbReference>
<dbReference type="OrthoDB" id="9974981at2759"/>
<dbReference type="GeneID" id="18881736"/>
<keyword evidence="5" id="KW-1185">Reference proteome</keyword>
<evidence type="ECO:0000313" key="5">
    <source>
        <dbReference type="Proteomes" id="UP000054196"/>
    </source>
</evidence>
<dbReference type="InterPro" id="IPR008030">
    <property type="entry name" value="NmrA-like"/>
</dbReference>
<organism evidence="4 5">
    <name type="scientific">Punctularia strigosozonata (strain HHB-11173)</name>
    <name type="common">White-rot fungus</name>
    <dbReference type="NCBI Taxonomy" id="741275"/>
    <lineage>
        <taxon>Eukaryota</taxon>
        <taxon>Fungi</taxon>
        <taxon>Dikarya</taxon>
        <taxon>Basidiomycota</taxon>
        <taxon>Agaricomycotina</taxon>
        <taxon>Agaricomycetes</taxon>
        <taxon>Corticiales</taxon>
        <taxon>Punctulariaceae</taxon>
        <taxon>Punctularia</taxon>
    </lineage>
</organism>
<dbReference type="eggNOG" id="ENOG502S12R">
    <property type="taxonomic scope" value="Eukaryota"/>
</dbReference>
<protein>
    <submittedName>
        <fullName evidence="4">NAD(P)-binding protein</fullName>
    </submittedName>
</protein>
<dbReference type="HOGENOM" id="CLU_044876_3_2_1"/>
<dbReference type="EMBL" id="JH687559">
    <property type="protein sequence ID" value="EIN03739.1"/>
    <property type="molecule type" value="Genomic_DNA"/>
</dbReference>
<feature type="domain" description="NmrA-like" evidence="3">
    <location>
        <begin position="2"/>
        <end position="144"/>
    </location>
</feature>
<dbReference type="Pfam" id="PF05368">
    <property type="entry name" value="NmrA"/>
    <property type="match status" value="1"/>
</dbReference>
<evidence type="ECO:0000256" key="2">
    <source>
        <dbReference type="ARBA" id="ARBA00023002"/>
    </source>
</evidence>
<evidence type="ECO:0000313" key="4">
    <source>
        <dbReference type="EMBL" id="EIN03739.1"/>
    </source>
</evidence>
<keyword evidence="2" id="KW-0560">Oxidoreductase</keyword>
<dbReference type="PANTHER" id="PTHR47706:SF1">
    <property type="entry name" value="CIPA-LIKE, PUTATIVE (AFU_ORTHOLOGUE AFUA_1G12460)-RELATED"/>
    <property type="match status" value="1"/>
</dbReference>
<dbReference type="SUPFAM" id="SSF51735">
    <property type="entry name" value="NAD(P)-binding Rossmann-fold domains"/>
    <property type="match status" value="1"/>
</dbReference>
<dbReference type="AlphaFoldDB" id="R7S1N1"/>
<dbReference type="KEGG" id="psq:PUNSTDRAFT_146901"/>
<dbReference type="GO" id="GO:0016491">
    <property type="term" value="F:oxidoreductase activity"/>
    <property type="evidence" value="ECO:0007669"/>
    <property type="project" value="UniProtKB-KW"/>
</dbReference>
<keyword evidence="1" id="KW-0521">NADP</keyword>
<dbReference type="RefSeq" id="XP_007389024.1">
    <property type="nucleotide sequence ID" value="XM_007388962.1"/>
</dbReference>
<dbReference type="Gene3D" id="3.90.25.10">
    <property type="entry name" value="UDP-galactose 4-epimerase, domain 1"/>
    <property type="match status" value="1"/>
</dbReference>
<dbReference type="PANTHER" id="PTHR47706">
    <property type="entry name" value="NMRA-LIKE FAMILY PROTEIN"/>
    <property type="match status" value="1"/>
</dbReference>
<name>R7S1N1_PUNST</name>
<evidence type="ECO:0000259" key="3">
    <source>
        <dbReference type="Pfam" id="PF05368"/>
    </source>
</evidence>
<dbReference type="InterPro" id="IPR051609">
    <property type="entry name" value="NmrA/Isoflavone_reductase-like"/>
</dbReference>
<dbReference type="InterPro" id="IPR036291">
    <property type="entry name" value="NAD(P)-bd_dom_sf"/>
</dbReference>
<gene>
    <name evidence="4" type="ORF">PUNSTDRAFT_146901</name>
</gene>
<dbReference type="OMA" id="DWGLNHG"/>
<dbReference type="InterPro" id="IPR045312">
    <property type="entry name" value="PCBER-like"/>
</dbReference>
<dbReference type="CDD" id="cd05259">
    <property type="entry name" value="PCBER_SDR_a"/>
    <property type="match status" value="1"/>
</dbReference>
<sequence>MASKVAVAGATGNIGLPVVQQLVAAKFDVVVLSRSDNPSGLPAGVTVRKVDYDSVELTAALQGVDAVVSAVASAALAGQTKIIDAAVAAGVKRFLPSEFGNDLQHPAVRAVPAFAPKVAVQEYLKKVVAESDLTYTIVSTGPFLDWGLYAGFLVGSLEERKVEIYDGGHQEFSATTLPTLGRGVVAVLQHLEETKNRAVYFHEAVVSQSKLLGIAKELTPGETWEVTESKSADLKARADEKLAKGIFDMEVAISLVKYSIL</sequence>
<reference evidence="5" key="1">
    <citation type="journal article" date="2012" name="Science">
        <title>The Paleozoic origin of enzymatic lignin decomposition reconstructed from 31 fungal genomes.</title>
        <authorList>
            <person name="Floudas D."/>
            <person name="Binder M."/>
            <person name="Riley R."/>
            <person name="Barry K."/>
            <person name="Blanchette R.A."/>
            <person name="Henrissat B."/>
            <person name="Martinez A.T."/>
            <person name="Otillar R."/>
            <person name="Spatafora J.W."/>
            <person name="Yadav J.S."/>
            <person name="Aerts A."/>
            <person name="Benoit I."/>
            <person name="Boyd A."/>
            <person name="Carlson A."/>
            <person name="Copeland A."/>
            <person name="Coutinho P.M."/>
            <person name="de Vries R.P."/>
            <person name="Ferreira P."/>
            <person name="Findley K."/>
            <person name="Foster B."/>
            <person name="Gaskell J."/>
            <person name="Glotzer D."/>
            <person name="Gorecki P."/>
            <person name="Heitman J."/>
            <person name="Hesse C."/>
            <person name="Hori C."/>
            <person name="Igarashi K."/>
            <person name="Jurgens J.A."/>
            <person name="Kallen N."/>
            <person name="Kersten P."/>
            <person name="Kohler A."/>
            <person name="Kuees U."/>
            <person name="Kumar T.K.A."/>
            <person name="Kuo A."/>
            <person name="LaButti K."/>
            <person name="Larrondo L.F."/>
            <person name="Lindquist E."/>
            <person name="Ling A."/>
            <person name="Lombard V."/>
            <person name="Lucas S."/>
            <person name="Lundell T."/>
            <person name="Martin R."/>
            <person name="McLaughlin D.J."/>
            <person name="Morgenstern I."/>
            <person name="Morin E."/>
            <person name="Murat C."/>
            <person name="Nagy L.G."/>
            <person name="Nolan M."/>
            <person name="Ohm R.A."/>
            <person name="Patyshakuliyeva A."/>
            <person name="Rokas A."/>
            <person name="Ruiz-Duenas F.J."/>
            <person name="Sabat G."/>
            <person name="Salamov A."/>
            <person name="Samejima M."/>
            <person name="Schmutz J."/>
            <person name="Slot J.C."/>
            <person name="St John F."/>
            <person name="Stenlid J."/>
            <person name="Sun H."/>
            <person name="Sun S."/>
            <person name="Syed K."/>
            <person name="Tsang A."/>
            <person name="Wiebenga A."/>
            <person name="Young D."/>
            <person name="Pisabarro A."/>
            <person name="Eastwood D.C."/>
            <person name="Martin F."/>
            <person name="Cullen D."/>
            <person name="Grigoriev I.V."/>
            <person name="Hibbett D.S."/>
        </authorList>
    </citation>
    <scope>NUCLEOTIDE SEQUENCE [LARGE SCALE GENOMIC DNA]</scope>
    <source>
        <strain evidence="5">HHB-11173 SS5</strain>
    </source>
</reference>
<dbReference type="Gene3D" id="3.40.50.720">
    <property type="entry name" value="NAD(P)-binding Rossmann-like Domain"/>
    <property type="match status" value="1"/>
</dbReference>
<accession>R7S1N1</accession>
<proteinExistence type="predicted"/>
<evidence type="ECO:0000256" key="1">
    <source>
        <dbReference type="ARBA" id="ARBA00022857"/>
    </source>
</evidence>